<dbReference type="Proteomes" id="UP000619041">
    <property type="component" value="Unassembled WGS sequence"/>
</dbReference>
<dbReference type="Gene3D" id="3.40.50.1000">
    <property type="entry name" value="HAD superfamily/HAD-like"/>
    <property type="match status" value="1"/>
</dbReference>
<evidence type="ECO:0008006" key="5">
    <source>
        <dbReference type="Google" id="ProtNLM"/>
    </source>
</evidence>
<dbReference type="PROSITE" id="PS51257">
    <property type="entry name" value="PROKAR_LIPOPROTEIN"/>
    <property type="match status" value="1"/>
</dbReference>
<keyword evidence="4" id="KW-1185">Reference proteome</keyword>
<feature type="region of interest" description="Disordered" evidence="1">
    <location>
        <begin position="43"/>
        <end position="86"/>
    </location>
</feature>
<dbReference type="RefSeq" id="WP_188643431.1">
    <property type="nucleotide sequence ID" value="NZ_BMKL01000001.1"/>
</dbReference>
<evidence type="ECO:0000256" key="1">
    <source>
        <dbReference type="SAM" id="MobiDB-lite"/>
    </source>
</evidence>
<accession>A0ABQ1S0Y8</accession>
<dbReference type="EMBL" id="BMKL01000001">
    <property type="protein sequence ID" value="GGD85923.1"/>
    <property type="molecule type" value="Genomic_DNA"/>
</dbReference>
<proteinExistence type="predicted"/>
<feature type="compositionally biased region" description="Basic and acidic residues" evidence="1">
    <location>
        <begin position="43"/>
        <end position="55"/>
    </location>
</feature>
<sequence>MKCAPRLGLAASALAALPALSGCVAAALPAIAATGVIGMRPSVHGDEGGGSRAAEEGGQSGSAMQDSTAGKSVGADRAAHSTPGDALQGRTIEQLVAALPPPPVTPPAPSAESGGYTSFLDFAAQQGALPPAGNERRSALLATRGSLEPVTSECSIHPAAVVIDLDPGSALLDPSVAIRGDRALASGLAALRAQGVTIGWITGNSADRAGDVRQALAASGLDPAGHDELVLLRYPRERKQTRREDLAKVFCIVAIAGDERSDFDELFQYLKDPALAAPLEKLIGAGWFLIPQPLT</sequence>
<keyword evidence="2" id="KW-0732">Signal</keyword>
<reference evidence="4" key="1">
    <citation type="journal article" date="2019" name="Int. J. Syst. Evol. Microbiol.">
        <title>The Global Catalogue of Microorganisms (GCM) 10K type strain sequencing project: providing services to taxonomists for standard genome sequencing and annotation.</title>
        <authorList>
            <consortium name="The Broad Institute Genomics Platform"/>
            <consortium name="The Broad Institute Genome Sequencing Center for Infectious Disease"/>
            <person name="Wu L."/>
            <person name="Ma J."/>
        </authorList>
    </citation>
    <scope>NUCLEOTIDE SEQUENCE [LARGE SCALE GENOMIC DNA]</scope>
    <source>
        <strain evidence="4">CGMCC 1.15959</strain>
    </source>
</reference>
<evidence type="ECO:0000256" key="2">
    <source>
        <dbReference type="SAM" id="SignalP"/>
    </source>
</evidence>
<organism evidence="3 4">
    <name type="scientific">Tsuneonella deserti</name>
    <dbReference type="NCBI Taxonomy" id="2035528"/>
    <lineage>
        <taxon>Bacteria</taxon>
        <taxon>Pseudomonadati</taxon>
        <taxon>Pseudomonadota</taxon>
        <taxon>Alphaproteobacteria</taxon>
        <taxon>Sphingomonadales</taxon>
        <taxon>Erythrobacteraceae</taxon>
        <taxon>Tsuneonella</taxon>
    </lineage>
</organism>
<comment type="caution">
    <text evidence="3">The sequence shown here is derived from an EMBL/GenBank/DDBJ whole genome shotgun (WGS) entry which is preliminary data.</text>
</comment>
<dbReference type="InterPro" id="IPR023214">
    <property type="entry name" value="HAD_sf"/>
</dbReference>
<evidence type="ECO:0000313" key="3">
    <source>
        <dbReference type="EMBL" id="GGD85923.1"/>
    </source>
</evidence>
<feature type="chain" id="PRO_5046612608" description="Acid phosphatase" evidence="2">
    <location>
        <begin position="27"/>
        <end position="295"/>
    </location>
</feature>
<gene>
    <name evidence="3" type="ORF">GCM10011515_01970</name>
</gene>
<protein>
    <recommendedName>
        <fullName evidence="5">Acid phosphatase</fullName>
    </recommendedName>
</protein>
<evidence type="ECO:0000313" key="4">
    <source>
        <dbReference type="Proteomes" id="UP000619041"/>
    </source>
</evidence>
<feature type="signal peptide" evidence="2">
    <location>
        <begin position="1"/>
        <end position="26"/>
    </location>
</feature>
<name>A0ABQ1S0Y8_9SPHN</name>